<dbReference type="PROSITE" id="PS51425">
    <property type="entry name" value="SCD"/>
    <property type="match status" value="1"/>
</dbReference>
<dbReference type="GO" id="GO:0003682">
    <property type="term" value="F:chromatin binding"/>
    <property type="evidence" value="ECO:0007669"/>
    <property type="project" value="TreeGrafter"/>
</dbReference>
<proteinExistence type="inferred from homology"/>
<organism evidence="4 5">
    <name type="scientific">Bos mutus grunniens</name>
    <name type="common">Wild yak</name>
    <name type="synonym">Bos grunniens</name>
    <dbReference type="NCBI Taxonomy" id="30521"/>
    <lineage>
        <taxon>Eukaryota</taxon>
        <taxon>Metazoa</taxon>
        <taxon>Chordata</taxon>
        <taxon>Craniata</taxon>
        <taxon>Vertebrata</taxon>
        <taxon>Euteleostomi</taxon>
        <taxon>Mammalia</taxon>
        <taxon>Eutheria</taxon>
        <taxon>Laurasiatheria</taxon>
        <taxon>Artiodactyla</taxon>
        <taxon>Ruminantia</taxon>
        <taxon>Pecora</taxon>
        <taxon>Bovidae</taxon>
        <taxon>Bovinae</taxon>
        <taxon>Bos</taxon>
    </lineage>
</organism>
<sequence>MQSYSTSFLTDSYLKYIGWTLHDKHRDVRLKCLKALKGLYGNQDLTSRLELFTSRFKDRMVSMVMDREYDVAVEAVRLLITEIIPKLQESGEISHLLTPYPSVSQSSICKFFVS</sequence>
<dbReference type="PANTHER" id="PTHR11199">
    <property type="entry name" value="STROMAL ANTIGEN"/>
    <property type="match status" value="1"/>
</dbReference>
<dbReference type="GO" id="GO:0000785">
    <property type="term" value="C:chromatin"/>
    <property type="evidence" value="ECO:0007669"/>
    <property type="project" value="TreeGrafter"/>
</dbReference>
<reference evidence="4" key="1">
    <citation type="submission" date="2019-05" db="EMBL/GenBank/DDBJ databases">
        <authorList>
            <person name="Zhang S."/>
            <person name="Liu J."/>
        </authorList>
    </citation>
    <scope>NUCLEOTIDE SEQUENCE [LARGE SCALE GENOMIC DNA]</scope>
</reference>
<comment type="similarity">
    <text evidence="1">Belongs to the SCC3 family.</text>
</comment>
<feature type="domain" description="SCD" evidence="3">
    <location>
        <begin position="1"/>
        <end position="63"/>
    </location>
</feature>
<evidence type="ECO:0000259" key="3">
    <source>
        <dbReference type="PROSITE" id="PS51425"/>
    </source>
</evidence>
<evidence type="ECO:0000256" key="2">
    <source>
        <dbReference type="ARBA" id="ARBA00023242"/>
    </source>
</evidence>
<dbReference type="Pfam" id="PF21581">
    <property type="entry name" value="SCD"/>
    <property type="match status" value="1"/>
</dbReference>
<keyword evidence="2" id="KW-0539">Nucleus</keyword>
<dbReference type="PANTHER" id="PTHR11199:SF8">
    <property type="entry name" value="COHESIN SUBUNIT SA-3"/>
    <property type="match status" value="1"/>
</dbReference>
<evidence type="ECO:0000313" key="5">
    <source>
        <dbReference type="Proteomes" id="UP000694520"/>
    </source>
</evidence>
<accession>A0A8B9Y3A8</accession>
<dbReference type="GO" id="GO:0030893">
    <property type="term" value="C:meiotic cohesin complex"/>
    <property type="evidence" value="ECO:0007669"/>
    <property type="project" value="TreeGrafter"/>
</dbReference>
<reference evidence="4" key="2">
    <citation type="submission" date="2025-08" db="UniProtKB">
        <authorList>
            <consortium name="Ensembl"/>
        </authorList>
    </citation>
    <scope>IDENTIFICATION</scope>
</reference>
<evidence type="ECO:0000256" key="1">
    <source>
        <dbReference type="ARBA" id="ARBA00005486"/>
    </source>
</evidence>
<dbReference type="InterPro" id="IPR039662">
    <property type="entry name" value="Cohesin_Scc3/SA"/>
</dbReference>
<dbReference type="GO" id="GO:0034089">
    <property type="term" value="P:establishment of meiotic sister chromatid cohesion"/>
    <property type="evidence" value="ECO:0007669"/>
    <property type="project" value="TreeGrafter"/>
</dbReference>
<dbReference type="Ensembl" id="ENSBGRT00000032811.1">
    <property type="protein sequence ID" value="ENSBGRP00000028332.1"/>
    <property type="gene ID" value="ENSBGRG00000017880.1"/>
</dbReference>
<evidence type="ECO:0000313" key="4">
    <source>
        <dbReference type="Ensembl" id="ENSBGRP00000028332.1"/>
    </source>
</evidence>
<dbReference type="Proteomes" id="UP000694520">
    <property type="component" value="Chromosome 26"/>
</dbReference>
<dbReference type="InterPro" id="IPR016024">
    <property type="entry name" value="ARM-type_fold"/>
</dbReference>
<reference evidence="4" key="3">
    <citation type="submission" date="2025-09" db="UniProtKB">
        <authorList>
            <consortium name="Ensembl"/>
        </authorList>
    </citation>
    <scope>IDENTIFICATION</scope>
</reference>
<protein>
    <recommendedName>
        <fullName evidence="3">SCD domain-containing protein</fullName>
    </recommendedName>
</protein>
<dbReference type="InterPro" id="IPR020839">
    <property type="entry name" value="SCD"/>
</dbReference>
<name>A0A8B9Y3A8_BOSMU</name>
<dbReference type="SUPFAM" id="SSF48371">
    <property type="entry name" value="ARM repeat"/>
    <property type="match status" value="1"/>
</dbReference>
<dbReference type="AlphaFoldDB" id="A0A8B9Y3A8"/>
<dbReference type="GO" id="GO:0005634">
    <property type="term" value="C:nucleus"/>
    <property type="evidence" value="ECO:0007669"/>
    <property type="project" value="TreeGrafter"/>
</dbReference>
<keyword evidence="5" id="KW-1185">Reference proteome</keyword>
<dbReference type="GeneTree" id="ENSGT00950000182972"/>